<dbReference type="PROSITE" id="PS50011">
    <property type="entry name" value="PROTEIN_KINASE_DOM"/>
    <property type="match status" value="1"/>
</dbReference>
<protein>
    <recommendedName>
        <fullName evidence="3">Protein kinase domain-containing protein</fullName>
    </recommendedName>
</protein>
<evidence type="ECO:0000313" key="5">
    <source>
        <dbReference type="Proteomes" id="UP000198406"/>
    </source>
</evidence>
<name>A0A1Z5JAJ2_FISSO</name>
<dbReference type="InterPro" id="IPR011009">
    <property type="entry name" value="Kinase-like_dom_sf"/>
</dbReference>
<evidence type="ECO:0000256" key="1">
    <source>
        <dbReference type="PIRSR" id="PIRSR000615-1"/>
    </source>
</evidence>
<dbReference type="GO" id="GO:0005737">
    <property type="term" value="C:cytoplasm"/>
    <property type="evidence" value="ECO:0007669"/>
    <property type="project" value="TreeGrafter"/>
</dbReference>
<dbReference type="Proteomes" id="UP000198406">
    <property type="component" value="Unassembled WGS sequence"/>
</dbReference>
<sequence length="399" mass="45209">MPAIPTSIEGHDLSKLLKIAEKTVKAKTDNSQILDVSLEERIPKFESSELTLGTVLGRGGFCVVNEIVAIKLKDVSQGASNAEKVADDDINHIVQDRGFMQANCLRGKGKDCRYAIKKLQDTSFNDASTFINGVVDLAVEARFLAVIRHPNIIKMRATCLGTPFSPEYFVILDRLYDIMGQRITKWKKKQPKGLGRMMDRKGKKELAFWLERVTVAYDLGCAIKYLHDSNIIYRDIKPDNIGFDVRDDVKLFDLGLVKEIDLNVRDKDGNFKLTGDTGSPRYMAPEIALHKPYNENVDVYSFCILMWQMFKMETPFEGYNMGMFQKKVVAGGARPAPDPKWPPEINNMLRRGWGDAKQRPSMEDVCEVLRSEISQNSDEEINEILDASRKSEMSLHRGF</sequence>
<dbReference type="InParanoid" id="A0A1Z5JAJ2"/>
<dbReference type="Gene3D" id="3.30.200.20">
    <property type="entry name" value="Phosphorylase Kinase, domain 1"/>
    <property type="match status" value="1"/>
</dbReference>
<dbReference type="GO" id="GO:0007165">
    <property type="term" value="P:signal transduction"/>
    <property type="evidence" value="ECO:0007669"/>
    <property type="project" value="TreeGrafter"/>
</dbReference>
<dbReference type="OrthoDB" id="192267at2759"/>
<gene>
    <name evidence="4" type="ORF">FisN_2Lh525</name>
</gene>
<dbReference type="EMBL" id="BDSP01000032">
    <property type="protein sequence ID" value="GAX10995.1"/>
    <property type="molecule type" value="Genomic_DNA"/>
</dbReference>
<keyword evidence="2" id="KW-0460">Magnesium</keyword>
<accession>A0A1Z5JAJ2</accession>
<feature type="binding site" evidence="2">
    <location>
        <position position="253"/>
    </location>
    <ligand>
        <name>Mg(2+)</name>
        <dbReference type="ChEBI" id="CHEBI:18420"/>
    </ligand>
</feature>
<organism evidence="4 5">
    <name type="scientific">Fistulifera solaris</name>
    <name type="common">Oleaginous diatom</name>
    <dbReference type="NCBI Taxonomy" id="1519565"/>
    <lineage>
        <taxon>Eukaryota</taxon>
        <taxon>Sar</taxon>
        <taxon>Stramenopiles</taxon>
        <taxon>Ochrophyta</taxon>
        <taxon>Bacillariophyta</taxon>
        <taxon>Bacillariophyceae</taxon>
        <taxon>Bacillariophycidae</taxon>
        <taxon>Naviculales</taxon>
        <taxon>Naviculaceae</taxon>
        <taxon>Fistulifera</taxon>
    </lineage>
</organism>
<dbReference type="GO" id="GO:0004672">
    <property type="term" value="F:protein kinase activity"/>
    <property type="evidence" value="ECO:0007669"/>
    <property type="project" value="InterPro"/>
</dbReference>
<evidence type="ECO:0000313" key="4">
    <source>
        <dbReference type="EMBL" id="GAX10995.1"/>
    </source>
</evidence>
<dbReference type="PANTHER" id="PTHR23257">
    <property type="entry name" value="SERINE-THREONINE PROTEIN KINASE"/>
    <property type="match status" value="1"/>
</dbReference>
<feature type="binding site" evidence="2">
    <location>
        <position position="240"/>
    </location>
    <ligand>
        <name>Mg(2+)</name>
        <dbReference type="ChEBI" id="CHEBI:18420"/>
    </ligand>
</feature>
<proteinExistence type="predicted"/>
<reference evidence="4 5" key="1">
    <citation type="journal article" date="2015" name="Plant Cell">
        <title>Oil accumulation by the oleaginous diatom Fistulifera solaris as revealed by the genome and transcriptome.</title>
        <authorList>
            <person name="Tanaka T."/>
            <person name="Maeda Y."/>
            <person name="Veluchamy A."/>
            <person name="Tanaka M."/>
            <person name="Abida H."/>
            <person name="Marechal E."/>
            <person name="Bowler C."/>
            <person name="Muto M."/>
            <person name="Sunaga Y."/>
            <person name="Tanaka M."/>
            <person name="Yoshino T."/>
            <person name="Taniguchi T."/>
            <person name="Fukuda Y."/>
            <person name="Nemoto M."/>
            <person name="Matsumoto M."/>
            <person name="Wong P.S."/>
            <person name="Aburatani S."/>
            <person name="Fujibuchi W."/>
        </authorList>
    </citation>
    <scope>NUCLEOTIDE SEQUENCE [LARGE SCALE GENOMIC DNA]</scope>
    <source>
        <strain evidence="4 5">JPCC DA0580</strain>
    </source>
</reference>
<dbReference type="Gene3D" id="1.10.510.10">
    <property type="entry name" value="Transferase(Phosphotransferase) domain 1"/>
    <property type="match status" value="1"/>
</dbReference>
<dbReference type="AlphaFoldDB" id="A0A1Z5JAJ2"/>
<keyword evidence="2" id="KW-0479">Metal-binding</keyword>
<dbReference type="InterPro" id="IPR050167">
    <property type="entry name" value="Ser_Thr_protein_kinase"/>
</dbReference>
<dbReference type="GO" id="GO:0046872">
    <property type="term" value="F:metal ion binding"/>
    <property type="evidence" value="ECO:0007669"/>
    <property type="project" value="UniProtKB-KW"/>
</dbReference>
<dbReference type="SUPFAM" id="SSF56112">
    <property type="entry name" value="Protein kinase-like (PK-like)"/>
    <property type="match status" value="1"/>
</dbReference>
<dbReference type="SMART" id="SM00220">
    <property type="entry name" value="S_TKc"/>
    <property type="match status" value="1"/>
</dbReference>
<evidence type="ECO:0000259" key="3">
    <source>
        <dbReference type="PROSITE" id="PS50011"/>
    </source>
</evidence>
<keyword evidence="5" id="KW-1185">Reference proteome</keyword>
<feature type="active site" description="Proton acceptor" evidence="1">
    <location>
        <position position="235"/>
    </location>
</feature>
<dbReference type="InterPro" id="IPR000719">
    <property type="entry name" value="Prot_kinase_dom"/>
</dbReference>
<dbReference type="Pfam" id="PF00069">
    <property type="entry name" value="Pkinase"/>
    <property type="match status" value="1"/>
</dbReference>
<comment type="caution">
    <text evidence="4">The sequence shown here is derived from an EMBL/GenBank/DDBJ whole genome shotgun (WGS) entry which is preliminary data.</text>
</comment>
<dbReference type="GO" id="GO:0005524">
    <property type="term" value="F:ATP binding"/>
    <property type="evidence" value="ECO:0007669"/>
    <property type="project" value="InterPro"/>
</dbReference>
<dbReference type="PANTHER" id="PTHR23257:SF958">
    <property type="entry name" value="SERINE_THREONINE-PROTEIN KINASE WNK4"/>
    <property type="match status" value="1"/>
</dbReference>
<feature type="domain" description="Protein kinase" evidence="3">
    <location>
        <begin position="50"/>
        <end position="373"/>
    </location>
</feature>
<evidence type="ECO:0000256" key="2">
    <source>
        <dbReference type="PIRSR" id="PIRSR000615-3"/>
    </source>
</evidence>